<dbReference type="AlphaFoldDB" id="A0AAC9AZ40"/>
<evidence type="ECO:0000256" key="1">
    <source>
        <dbReference type="SAM" id="SignalP"/>
    </source>
</evidence>
<feature type="chain" id="PRO_5042078610" evidence="1">
    <location>
        <begin position="22"/>
        <end position="188"/>
    </location>
</feature>
<keyword evidence="1" id="KW-0732">Signal</keyword>
<feature type="signal peptide" evidence="1">
    <location>
        <begin position="1"/>
        <end position="21"/>
    </location>
</feature>
<proteinExistence type="predicted"/>
<evidence type="ECO:0000313" key="3">
    <source>
        <dbReference type="Proteomes" id="UP000076088"/>
    </source>
</evidence>
<keyword evidence="3" id="KW-1185">Reference proteome</keyword>
<organism evidence="2 3">
    <name type="scientific">Sphingopyxis macrogoltabida</name>
    <name type="common">Sphingomonas macrogoltabidus</name>
    <dbReference type="NCBI Taxonomy" id="33050"/>
    <lineage>
        <taxon>Bacteria</taxon>
        <taxon>Pseudomonadati</taxon>
        <taxon>Pseudomonadota</taxon>
        <taxon>Alphaproteobacteria</taxon>
        <taxon>Sphingomonadales</taxon>
        <taxon>Sphingomonadaceae</taxon>
        <taxon>Sphingopyxis</taxon>
    </lineage>
</organism>
<dbReference type="Proteomes" id="UP000076088">
    <property type="component" value="Chromosome"/>
</dbReference>
<dbReference type="RefSeq" id="WP_054732560.1">
    <property type="nucleotide sequence ID" value="NZ_CP009429.1"/>
</dbReference>
<sequence>MRNLMTLTALATLAMATPAMAQVTGTVDIDGSVADRCLFTTDNAVISVGELALAGSGSTAGKLDTSKLDGQTRTLIGWCNGTAATMEVEAFALENTDFTGSAPTGFDTRIDFTATADANEATATDTSLDAGKGAAAGVGLFTGNIDVTLSASSTPTSGLLVAGGYVGQVVVTLTPNISFGGGSEQPLP</sequence>
<dbReference type="KEGG" id="smaz:LH19_25155"/>
<gene>
    <name evidence="2" type="ORF">ATM17_25725</name>
</gene>
<name>A0AAC9AZ40_SPHMC</name>
<accession>A0AAC9AZ40</accession>
<reference evidence="2 3" key="2">
    <citation type="journal article" date="2016" name="Genome Announc.">
        <title>Complete Genome Sequence of Sphingopyxis macrogoltabida Strain 203N (NBRC 111659), a Polyethylene Glycol Degrader.</title>
        <authorList>
            <person name="Ohtsubo Y."/>
            <person name="Nonoyama S."/>
            <person name="Nagata Y."/>
            <person name="Numata M."/>
            <person name="Tsuchikane K."/>
            <person name="Hosoyama A."/>
            <person name="Yamazoe A."/>
            <person name="Tsuda M."/>
            <person name="Fujita N."/>
            <person name="Kawai F."/>
        </authorList>
    </citation>
    <scope>NUCLEOTIDE SEQUENCE [LARGE SCALE GENOMIC DNA]</scope>
    <source>
        <strain evidence="2 3">203N</strain>
    </source>
</reference>
<reference evidence="3" key="1">
    <citation type="submission" date="2015-11" db="EMBL/GenBank/DDBJ databases">
        <title>Complete genome sequence of a polyethylene-glycol degrader Sphingopyxis macrogoltabida 203N (NBRC 111659).</title>
        <authorList>
            <person name="Yoshiyuki O."/>
            <person name="Shouta N."/>
            <person name="Nagata Y."/>
            <person name="Numata M."/>
            <person name="Tsuchikane K."/>
            <person name="Hosoyama A."/>
            <person name="Yamazoe A."/>
            <person name="Tsuda M."/>
            <person name="Fujita N."/>
            <person name="Kawai F."/>
        </authorList>
    </citation>
    <scope>NUCLEOTIDE SEQUENCE [LARGE SCALE GENOMIC DNA]</scope>
    <source>
        <strain evidence="3">203N</strain>
    </source>
</reference>
<protein>
    <submittedName>
        <fullName evidence="2">Uncharacterized protein</fullName>
    </submittedName>
</protein>
<evidence type="ECO:0000313" key="2">
    <source>
        <dbReference type="EMBL" id="AMU92419.1"/>
    </source>
</evidence>
<dbReference type="EMBL" id="CP013344">
    <property type="protein sequence ID" value="AMU92419.1"/>
    <property type="molecule type" value="Genomic_DNA"/>
</dbReference>